<reference evidence="5" key="2">
    <citation type="journal article" date="2016" name="Int. J. Syst. Evol. Microbiol.">
        <title>Complete genome sequence and cell structure of Limnochorda pilosa, a Gram-negative spore-former within the phylum Firmicutes.</title>
        <authorList>
            <person name="Watanabe M."/>
            <person name="Kojima H."/>
            <person name="Fukui M."/>
        </authorList>
    </citation>
    <scope>NUCLEOTIDE SEQUENCE [LARGE SCALE GENOMIC DNA]</scope>
    <source>
        <strain evidence="5">HC45</strain>
    </source>
</reference>
<keyword evidence="5" id="KW-1185">Reference proteome</keyword>
<feature type="domain" description="Stage IV sporulation protein A ATPase" evidence="1">
    <location>
        <begin position="1"/>
        <end position="237"/>
    </location>
</feature>
<feature type="domain" description="Sporulation stage IV protein A C-terminal" evidence="3">
    <location>
        <begin position="417"/>
        <end position="492"/>
    </location>
</feature>
<evidence type="ECO:0000313" key="4">
    <source>
        <dbReference type="EMBL" id="BAS27619.1"/>
    </source>
</evidence>
<dbReference type="PATRIC" id="fig|1555112.3.peg.1807"/>
<dbReference type="Proteomes" id="UP000065807">
    <property type="component" value="Chromosome"/>
</dbReference>
<dbReference type="Pfam" id="PF20439">
    <property type="entry name" value="SpoIVA_C"/>
    <property type="match status" value="1"/>
</dbReference>
<evidence type="ECO:0000259" key="2">
    <source>
        <dbReference type="Pfam" id="PF20438"/>
    </source>
</evidence>
<dbReference type="AlphaFoldDB" id="A0A0K2SLA3"/>
<dbReference type="Gene3D" id="3.40.50.300">
    <property type="entry name" value="P-loop containing nucleotide triphosphate hydrolases"/>
    <property type="match status" value="1"/>
</dbReference>
<dbReference type="GO" id="GO:0016887">
    <property type="term" value="F:ATP hydrolysis activity"/>
    <property type="evidence" value="ECO:0007669"/>
    <property type="project" value="InterPro"/>
</dbReference>
<organism evidence="4 5">
    <name type="scientific">Limnochorda pilosa</name>
    <dbReference type="NCBI Taxonomy" id="1555112"/>
    <lineage>
        <taxon>Bacteria</taxon>
        <taxon>Bacillati</taxon>
        <taxon>Bacillota</taxon>
        <taxon>Limnochordia</taxon>
        <taxon>Limnochordales</taxon>
        <taxon>Limnochordaceae</taxon>
        <taxon>Limnochorda</taxon>
    </lineage>
</organism>
<protein>
    <submittedName>
        <fullName evidence="4">Stage IV sporulation protein A</fullName>
    </submittedName>
</protein>
<sequence>MERFDIFQDISRRTHGSVYLGVVGPVRTGKSTFIKRFMDLLVMPGIHDPHDRNRTLDALPQSGSGRAIMTTQPQFVPERPVEVELEEGLRFRIRLVDCVGYTVEGAQGYLTEQGPRMVRTPWFDREITFEEAAELGTRKVIQDHSTIGLVVTTDGSITDLPRAAYVPAEERVVRELQELGKPFVVLLNSAQPEASASRELAQELAERYGVPVVPTDCLHLTEAEILDLMRAILYEFPVREVAVQLPGWVEELDAGHWLAEQFREAVWAAVEPVEKVRDVDAASRRLAEAEPVAEARVRDVDLGEGRALIRVAASEALFYQVVKEITGLEIEDDRALVRNLRELSHAKRAYDKVAEALDQVRRTGYGVVAPLLEEIRFEEPEIIRHGGRFGVKLTASAPSIHMVQANILTEVTPFVGTEQQGEELARYFTEEFEKEPARLWNSEFLGRSLQDLIRDGIESKIHRIPEHAQHKLQETLTRIVNEGSGGLICIIL</sequence>
<dbReference type="KEGG" id="lpil:LIP_1775"/>
<dbReference type="GO" id="GO:0043934">
    <property type="term" value="P:sporulation"/>
    <property type="evidence" value="ECO:0007669"/>
    <property type="project" value="InterPro"/>
</dbReference>
<dbReference type="InterPro" id="IPR014201">
    <property type="entry name" value="Spore_IV_A"/>
</dbReference>
<dbReference type="STRING" id="1555112.LIP_1775"/>
<name>A0A0K2SLA3_LIMPI</name>
<dbReference type="Pfam" id="PF09547">
    <property type="entry name" value="SpoIVA_ATPase"/>
    <property type="match status" value="1"/>
</dbReference>
<evidence type="ECO:0000259" key="1">
    <source>
        <dbReference type="Pfam" id="PF09547"/>
    </source>
</evidence>
<dbReference type="InterPro" id="IPR046841">
    <property type="entry name" value="SpoIVA_middle"/>
</dbReference>
<dbReference type="GO" id="GO:0005524">
    <property type="term" value="F:ATP binding"/>
    <property type="evidence" value="ECO:0007669"/>
    <property type="project" value="InterPro"/>
</dbReference>
<dbReference type="RefSeq" id="WP_068136732.1">
    <property type="nucleotide sequence ID" value="NZ_AP014924.1"/>
</dbReference>
<dbReference type="PIRSF" id="PIRSF007466">
    <property type="entry name" value="SpoIVA"/>
    <property type="match status" value="1"/>
</dbReference>
<dbReference type="InterPro" id="IPR046842">
    <property type="entry name" value="SpoIVA_ATPase"/>
</dbReference>
<evidence type="ECO:0000313" key="5">
    <source>
        <dbReference type="Proteomes" id="UP000065807"/>
    </source>
</evidence>
<gene>
    <name evidence="4" type="ORF">LIP_1775</name>
</gene>
<reference evidence="5" key="1">
    <citation type="submission" date="2015-07" db="EMBL/GenBank/DDBJ databases">
        <title>Complete genome sequence and phylogenetic analysis of Limnochorda pilosa.</title>
        <authorList>
            <person name="Watanabe M."/>
            <person name="Kojima H."/>
            <person name="Fukui M."/>
        </authorList>
    </citation>
    <scope>NUCLEOTIDE SEQUENCE [LARGE SCALE GENOMIC DNA]</scope>
    <source>
        <strain evidence="5">HC45</strain>
    </source>
</reference>
<dbReference type="OrthoDB" id="9761464at2"/>
<proteinExistence type="predicted"/>
<evidence type="ECO:0000259" key="3">
    <source>
        <dbReference type="Pfam" id="PF20439"/>
    </source>
</evidence>
<dbReference type="InterPro" id="IPR046840">
    <property type="entry name" value="SpoIVA_C"/>
</dbReference>
<dbReference type="EMBL" id="AP014924">
    <property type="protein sequence ID" value="BAS27619.1"/>
    <property type="molecule type" value="Genomic_DNA"/>
</dbReference>
<dbReference type="NCBIfam" id="TIGR02836">
    <property type="entry name" value="spore_IV_A"/>
    <property type="match status" value="1"/>
</dbReference>
<dbReference type="InterPro" id="IPR027417">
    <property type="entry name" value="P-loop_NTPase"/>
</dbReference>
<feature type="domain" description="Stage IV sporulation protein A middle" evidence="2">
    <location>
        <begin position="238"/>
        <end position="416"/>
    </location>
</feature>
<dbReference type="Pfam" id="PF20438">
    <property type="entry name" value="SpoIVA_middle"/>
    <property type="match status" value="1"/>
</dbReference>
<accession>A0A0K2SLA3</accession>
<dbReference type="SUPFAM" id="SSF52540">
    <property type="entry name" value="P-loop containing nucleoside triphosphate hydrolases"/>
    <property type="match status" value="1"/>
</dbReference>